<evidence type="ECO:0000313" key="1">
    <source>
        <dbReference type="EMBL" id="MCK7593777.1"/>
    </source>
</evidence>
<dbReference type="Proteomes" id="UP001431449">
    <property type="component" value="Unassembled WGS sequence"/>
</dbReference>
<gene>
    <name evidence="1" type="ORF">M0G41_08850</name>
</gene>
<name>A0ABT0GHF6_9GAMM</name>
<organism evidence="1 2">
    <name type="scientific">Pseudomarimonas salicorniae</name>
    <dbReference type="NCBI Taxonomy" id="2933270"/>
    <lineage>
        <taxon>Bacteria</taxon>
        <taxon>Pseudomonadati</taxon>
        <taxon>Pseudomonadota</taxon>
        <taxon>Gammaproteobacteria</taxon>
        <taxon>Lysobacterales</taxon>
        <taxon>Lysobacteraceae</taxon>
        <taxon>Pseudomarimonas</taxon>
    </lineage>
</organism>
<proteinExistence type="predicted"/>
<accession>A0ABT0GHF6</accession>
<comment type="caution">
    <text evidence="1">The sequence shown here is derived from an EMBL/GenBank/DDBJ whole genome shotgun (WGS) entry which is preliminary data.</text>
</comment>
<keyword evidence="2" id="KW-1185">Reference proteome</keyword>
<dbReference type="EMBL" id="JALNMH010000006">
    <property type="protein sequence ID" value="MCK7593777.1"/>
    <property type="molecule type" value="Genomic_DNA"/>
</dbReference>
<evidence type="ECO:0000313" key="2">
    <source>
        <dbReference type="Proteomes" id="UP001431449"/>
    </source>
</evidence>
<dbReference type="RefSeq" id="WP_248208103.1">
    <property type="nucleotide sequence ID" value="NZ_JALNMH010000006.1"/>
</dbReference>
<reference evidence="1" key="1">
    <citation type="submission" date="2022-04" db="EMBL/GenBank/DDBJ databases">
        <title>Lysobacter sp. CAU 1642 isolated from sea sand.</title>
        <authorList>
            <person name="Kim W."/>
        </authorList>
    </citation>
    <scope>NUCLEOTIDE SEQUENCE</scope>
    <source>
        <strain evidence="1">CAU 1642</strain>
    </source>
</reference>
<sequence length="147" mass="15748">MGRVLSLILGLVCLAGSLYTGYRSLEFRQQGEVVQGTVVEESLPLGLMSGGLSYTQRIKVAYTPIGADDSFELETGFTANWFASPDPGEAFAVRYLPHEPDDARQDSLFLDIASPLGLFVLALVALAGNLGPASHGASRVLFRGSRR</sequence>
<protein>
    <submittedName>
        <fullName evidence="1">DUF3592 domain-containing protein</fullName>
    </submittedName>
</protein>